<evidence type="ECO:0000256" key="1">
    <source>
        <dbReference type="ARBA" id="ARBA00006484"/>
    </source>
</evidence>
<keyword evidence="4" id="KW-1185">Reference proteome</keyword>
<evidence type="ECO:0000313" key="3">
    <source>
        <dbReference type="EMBL" id="MBE1503613.1"/>
    </source>
</evidence>
<dbReference type="Proteomes" id="UP000620262">
    <property type="component" value="Unassembled WGS sequence"/>
</dbReference>
<dbReference type="Gene3D" id="3.40.50.720">
    <property type="entry name" value="NAD(P)-binding Rossmann-like Domain"/>
    <property type="match status" value="1"/>
</dbReference>
<gene>
    <name evidence="3" type="ORF">H4W29_000794</name>
</gene>
<dbReference type="EMBL" id="JADBEC010000001">
    <property type="protein sequence ID" value="MBE1503613.1"/>
    <property type="molecule type" value="Genomic_DNA"/>
</dbReference>
<dbReference type="RefSeq" id="WP_192727764.1">
    <property type="nucleotide sequence ID" value="NZ_BAAAVL010000001.1"/>
</dbReference>
<dbReference type="InterPro" id="IPR036291">
    <property type="entry name" value="NAD(P)-bd_dom_sf"/>
</dbReference>
<evidence type="ECO:0000256" key="2">
    <source>
        <dbReference type="ARBA" id="ARBA00023002"/>
    </source>
</evidence>
<dbReference type="NCBIfam" id="NF004845">
    <property type="entry name" value="PRK06196.1"/>
    <property type="match status" value="1"/>
</dbReference>
<dbReference type="PANTHER" id="PTHR24320:SF148">
    <property type="entry name" value="NAD(P)-BINDING ROSSMANN-FOLD SUPERFAMILY PROTEIN"/>
    <property type="match status" value="1"/>
</dbReference>
<dbReference type="PANTHER" id="PTHR24320">
    <property type="entry name" value="RETINOL DEHYDROGENASE"/>
    <property type="match status" value="1"/>
</dbReference>
<comment type="similarity">
    <text evidence="1">Belongs to the short-chain dehydrogenases/reductases (SDR) family.</text>
</comment>
<keyword evidence="2" id="KW-0560">Oxidoreductase</keyword>
<reference evidence="3 4" key="1">
    <citation type="submission" date="2020-10" db="EMBL/GenBank/DDBJ databases">
        <title>Sequencing the genomes of 1000 actinobacteria strains.</title>
        <authorList>
            <person name="Klenk H.-P."/>
        </authorList>
    </citation>
    <scope>NUCLEOTIDE SEQUENCE [LARGE SCALE GENOMIC DNA]</scope>
    <source>
        <strain evidence="3 4">DSM 7307</strain>
    </source>
</reference>
<proteinExistence type="inferred from homology"/>
<evidence type="ECO:0000313" key="4">
    <source>
        <dbReference type="Proteomes" id="UP000620262"/>
    </source>
</evidence>
<dbReference type="PRINTS" id="PR00081">
    <property type="entry name" value="GDHRDH"/>
</dbReference>
<name>A0ABR9IKA1_RHIVS</name>
<comment type="caution">
    <text evidence="3">The sequence shown here is derived from an EMBL/GenBank/DDBJ whole genome shotgun (WGS) entry which is preliminary data.</text>
</comment>
<dbReference type="SUPFAM" id="SSF51735">
    <property type="entry name" value="NAD(P)-binding Rossmann-fold domains"/>
    <property type="match status" value="1"/>
</dbReference>
<sequence>MSTPQAPIGSRFGAASTAQEVIAGHDLTGKVAIVTGGYAGLGLETARVLAAAGAKVIVPARNIEKARAAGESVPGLIFAYMDLMDPDTIDEFADRFLEDDKPLHFLINNAAVMANPLTRDNRGYESQFSTNHLGHFQLAARLWPALVKAEGARVVAVSSRGHVRSGVDFDDPMFENREYQPYVAYGQSKTANALFAVSLDALGAREGVRAFSLHPGGIVTTDLIRHQSREYLLASGYVDADGNPVIDPENNKKTIAQGAATTVWCAVSDELNGMGGVYCENCDIARAVPADSEELLGVRPWATDPELAERLWQMSERLTGLTQS</sequence>
<accession>A0ABR9IKA1</accession>
<organism evidence="3 4">
    <name type="scientific">Rhizobium viscosum</name>
    <name type="common">Arthrobacter viscosus</name>
    <dbReference type="NCBI Taxonomy" id="1673"/>
    <lineage>
        <taxon>Bacteria</taxon>
        <taxon>Pseudomonadati</taxon>
        <taxon>Pseudomonadota</taxon>
        <taxon>Alphaproteobacteria</taxon>
        <taxon>Hyphomicrobiales</taxon>
        <taxon>Rhizobiaceae</taxon>
        <taxon>Rhizobium/Agrobacterium group</taxon>
        <taxon>Rhizobium</taxon>
    </lineage>
</organism>
<dbReference type="InterPro" id="IPR002347">
    <property type="entry name" value="SDR_fam"/>
</dbReference>
<dbReference type="Pfam" id="PF00106">
    <property type="entry name" value="adh_short"/>
    <property type="match status" value="1"/>
</dbReference>
<protein>
    <submittedName>
        <fullName evidence="3">NAD(P)-dependent dehydrogenase (Short-subunit alcohol dehydrogenase family)</fullName>
    </submittedName>
</protein>